<evidence type="ECO:0000259" key="4">
    <source>
        <dbReference type="SMART" id="SM00903"/>
    </source>
</evidence>
<dbReference type="PANTHER" id="PTHR43567">
    <property type="entry name" value="FLAVOREDOXIN-RELATED-RELATED"/>
    <property type="match status" value="1"/>
</dbReference>
<reference evidence="5" key="1">
    <citation type="submission" date="2020-11" db="EMBL/GenBank/DDBJ databases">
        <title>Connecting structure to function with the recovery of over 1000 high-quality activated sludge metagenome-assembled genomes encoding full-length rRNA genes using long-read sequencing.</title>
        <authorList>
            <person name="Singleton C.M."/>
            <person name="Petriglieri F."/>
            <person name="Kristensen J.M."/>
            <person name="Kirkegaard R.H."/>
            <person name="Michaelsen T.Y."/>
            <person name="Andersen M.H."/>
            <person name="Karst S.M."/>
            <person name="Dueholm M.S."/>
            <person name="Nielsen P.H."/>
            <person name="Albertsen M."/>
        </authorList>
    </citation>
    <scope>NUCLEOTIDE SEQUENCE</scope>
    <source>
        <strain evidence="5">Fred_18-Q3-R57-64_BAT3C.431</strain>
    </source>
</reference>
<accession>A0A7T9DKL7</accession>
<evidence type="ECO:0000256" key="3">
    <source>
        <dbReference type="ARBA" id="ARBA00038054"/>
    </source>
</evidence>
<dbReference type="EMBL" id="CP064981">
    <property type="protein sequence ID" value="QQR93069.1"/>
    <property type="molecule type" value="Genomic_DNA"/>
</dbReference>
<proteinExistence type="inferred from homology"/>
<dbReference type="InterPro" id="IPR052174">
    <property type="entry name" value="Flavoredoxin"/>
</dbReference>
<sequence>MNIDWGSPAAHAFITNVGIITSNGPIGANAMAAEWTHQISYSPGLIAVAISNHNDATAENIRATKEFGVNLAATDQDVASSISGKSSGKNIDKIAVLKELGFAFYAGKKIASPMLENASLNVECKLVHEVKLGSHTLFVGEAVDVRVGAKEPLAFHAGKYWKLDTPIQKPSDAERTKMKAMVAAYVRE</sequence>
<protein>
    <submittedName>
        <fullName evidence="5">Flavin reductase</fullName>
    </submittedName>
</protein>
<evidence type="ECO:0000256" key="1">
    <source>
        <dbReference type="ARBA" id="ARBA00001917"/>
    </source>
</evidence>
<dbReference type="Pfam" id="PF01613">
    <property type="entry name" value="Flavin_Reduct"/>
    <property type="match status" value="1"/>
</dbReference>
<keyword evidence="2" id="KW-0285">Flavoprotein</keyword>
<comment type="similarity">
    <text evidence="3">Belongs to the flavoredoxin family.</text>
</comment>
<dbReference type="Proteomes" id="UP000596004">
    <property type="component" value="Chromosome"/>
</dbReference>
<dbReference type="AlphaFoldDB" id="A0A7T9DKL7"/>
<evidence type="ECO:0000256" key="2">
    <source>
        <dbReference type="ARBA" id="ARBA00022630"/>
    </source>
</evidence>
<dbReference type="Gene3D" id="2.30.110.10">
    <property type="entry name" value="Electron Transport, Fmn-binding Protein, Chain A"/>
    <property type="match status" value="1"/>
</dbReference>
<dbReference type="InterPro" id="IPR002563">
    <property type="entry name" value="Flavin_Rdtase-like_dom"/>
</dbReference>
<dbReference type="SMART" id="SM00903">
    <property type="entry name" value="Flavin_Reduct"/>
    <property type="match status" value="1"/>
</dbReference>
<organism evidence="5">
    <name type="scientific">Candidatus Iainarchaeum sp</name>
    <dbReference type="NCBI Taxonomy" id="3101447"/>
    <lineage>
        <taxon>Archaea</taxon>
        <taxon>Candidatus Iainarchaeota</taxon>
        <taxon>Candidatus Iainarchaeia</taxon>
        <taxon>Candidatus Iainarchaeales</taxon>
        <taxon>Candidatus Iainarchaeaceae</taxon>
        <taxon>Candidatus Iainarchaeum</taxon>
    </lineage>
</organism>
<gene>
    <name evidence="5" type="ORF">IPJ89_02405</name>
</gene>
<dbReference type="PANTHER" id="PTHR43567:SF1">
    <property type="entry name" value="FLAVOREDOXIN"/>
    <property type="match status" value="1"/>
</dbReference>
<name>A0A7T9DKL7_9ARCH</name>
<comment type="cofactor">
    <cofactor evidence="1">
        <name>FMN</name>
        <dbReference type="ChEBI" id="CHEBI:58210"/>
    </cofactor>
</comment>
<dbReference type="GO" id="GO:0010181">
    <property type="term" value="F:FMN binding"/>
    <property type="evidence" value="ECO:0007669"/>
    <property type="project" value="InterPro"/>
</dbReference>
<feature type="domain" description="Flavin reductase like" evidence="4">
    <location>
        <begin position="10"/>
        <end position="162"/>
    </location>
</feature>
<evidence type="ECO:0000313" key="5">
    <source>
        <dbReference type="EMBL" id="QQR93069.1"/>
    </source>
</evidence>
<dbReference type="InterPro" id="IPR012349">
    <property type="entry name" value="Split_barrel_FMN-bd"/>
</dbReference>
<dbReference type="SUPFAM" id="SSF50475">
    <property type="entry name" value="FMN-binding split barrel"/>
    <property type="match status" value="1"/>
</dbReference>